<proteinExistence type="predicted"/>
<feature type="region of interest" description="Disordered" evidence="2">
    <location>
        <begin position="121"/>
        <end position="187"/>
    </location>
</feature>
<feature type="region of interest" description="Disordered" evidence="2">
    <location>
        <begin position="631"/>
        <end position="700"/>
    </location>
</feature>
<feature type="compositionally biased region" description="Low complexity" evidence="2">
    <location>
        <begin position="44"/>
        <end position="54"/>
    </location>
</feature>
<keyword evidence="1" id="KW-0175">Coiled coil</keyword>
<reference evidence="3 4" key="1">
    <citation type="submission" date="2014-11" db="EMBL/GenBank/DDBJ databases">
        <title>Genetic blueprint of the zoonotic pathogen Toxocara canis.</title>
        <authorList>
            <person name="Zhu X.-Q."/>
            <person name="Korhonen P.K."/>
            <person name="Cai H."/>
            <person name="Young N.D."/>
            <person name="Nejsum P."/>
            <person name="von Samson-Himmelstjerna G."/>
            <person name="Boag P.R."/>
            <person name="Tan P."/>
            <person name="Li Q."/>
            <person name="Min J."/>
            <person name="Yang Y."/>
            <person name="Wang X."/>
            <person name="Fang X."/>
            <person name="Hall R.S."/>
            <person name="Hofmann A."/>
            <person name="Sternberg P.W."/>
            <person name="Jex A.R."/>
            <person name="Gasser R.B."/>
        </authorList>
    </citation>
    <scope>NUCLEOTIDE SEQUENCE [LARGE SCALE GENOMIC DNA]</scope>
    <source>
        <strain evidence="3">PN_DK_2014</strain>
    </source>
</reference>
<sequence length="700" mass="80802">MHSQSRKQFGSAGNLSIKGIGYSAADTSSYHRPPHPSATQAGRKTTMTTTLKKTGSIGNLRTILTPSASPSKLGPKNRGMCNCQQMIDFAQSTQLQEQYARNLQQQIYFLELENGYLRQSEKGARVEEGSQLEGSPPPRSSFLPVKGNLNKIEREEQERTERNGYSEGGVRSQARDMPHASNNVDHHEFRPHLVIGQAEMLQKLEEAYQRELRMEERLKQKVKEYRLLEQENERLLNCVKDAESGFGKAEDNYSRDKRALMEEIVELQRRLDDLTPTLAHKESHIAKLENEKDALFNKLRNATSQMNALQMKFDERKREEAVLSNLEAERREEIDRLTKNIRRLENELSEHKEKERSLIEEIAAGRRSLREEQLRAKKEKALTEKALEENNALIMENSHLSAQISRLEMSVNDLVKENAEKKANEISSAEFAELREIEKSLRTELLRSEERIRCEQERVRQAESQLEEYKRMEDETREARIRMQKELDALQTLSKSLSNENKALRQQKLSLNGRCEELLKKNATTDENSSLKREIVLLTEKNRELKEKVDLKEGETASLKDEVKTLAERNRELQQKMSQTEEDMRTLKERYETIDRKYRQLMMQLERETALQNEKAHEYEQLVTRVRELSASLTPETKRSSVSSRISNLPMLRADSLSASDSKALEMGSPSSASVRFQSAEHRSSTEKRSASRVSYNDKG</sequence>
<evidence type="ECO:0000256" key="2">
    <source>
        <dbReference type="SAM" id="MobiDB-lite"/>
    </source>
</evidence>
<protein>
    <submittedName>
        <fullName evidence="3">Uncharacterized protein</fullName>
    </submittedName>
</protein>
<organism evidence="3 4">
    <name type="scientific">Toxocara canis</name>
    <name type="common">Canine roundworm</name>
    <dbReference type="NCBI Taxonomy" id="6265"/>
    <lineage>
        <taxon>Eukaryota</taxon>
        <taxon>Metazoa</taxon>
        <taxon>Ecdysozoa</taxon>
        <taxon>Nematoda</taxon>
        <taxon>Chromadorea</taxon>
        <taxon>Rhabditida</taxon>
        <taxon>Spirurina</taxon>
        <taxon>Ascaridomorpha</taxon>
        <taxon>Ascaridoidea</taxon>
        <taxon>Toxocaridae</taxon>
        <taxon>Toxocara</taxon>
    </lineage>
</organism>
<gene>
    <name evidence="3" type="ORF">Tcan_05545</name>
</gene>
<name>A0A0B2VL45_TOXCA</name>
<feature type="compositionally biased region" description="Basic and acidic residues" evidence="2">
    <location>
        <begin position="173"/>
        <end position="187"/>
    </location>
</feature>
<keyword evidence="4" id="KW-1185">Reference proteome</keyword>
<evidence type="ECO:0000256" key="1">
    <source>
        <dbReference type="SAM" id="Coils"/>
    </source>
</evidence>
<dbReference type="AlphaFoldDB" id="A0A0B2VL45"/>
<feature type="compositionally biased region" description="Basic and acidic residues" evidence="2">
    <location>
        <begin position="679"/>
        <end position="700"/>
    </location>
</feature>
<dbReference type="EMBL" id="JPKZ01001385">
    <property type="protein sequence ID" value="KHN82293.1"/>
    <property type="molecule type" value="Genomic_DNA"/>
</dbReference>
<evidence type="ECO:0000313" key="3">
    <source>
        <dbReference type="EMBL" id="KHN82293.1"/>
    </source>
</evidence>
<feature type="coiled-coil region" evidence="1">
    <location>
        <begin position="198"/>
        <end position="622"/>
    </location>
</feature>
<dbReference type="OrthoDB" id="5817291at2759"/>
<dbReference type="Gene3D" id="1.20.5.340">
    <property type="match status" value="1"/>
</dbReference>
<evidence type="ECO:0000313" key="4">
    <source>
        <dbReference type="Proteomes" id="UP000031036"/>
    </source>
</evidence>
<dbReference type="Proteomes" id="UP000031036">
    <property type="component" value="Unassembled WGS sequence"/>
</dbReference>
<accession>A0A0B2VL45</accession>
<feature type="compositionally biased region" description="Polar residues" evidence="2">
    <location>
        <begin position="56"/>
        <end position="70"/>
    </location>
</feature>
<feature type="region of interest" description="Disordered" evidence="2">
    <location>
        <begin position="25"/>
        <end position="76"/>
    </location>
</feature>
<feature type="compositionally biased region" description="Basic and acidic residues" evidence="2">
    <location>
        <begin position="151"/>
        <end position="164"/>
    </location>
</feature>
<feature type="compositionally biased region" description="Polar residues" evidence="2">
    <location>
        <begin position="631"/>
        <end position="647"/>
    </location>
</feature>
<comment type="caution">
    <text evidence="3">The sequence shown here is derived from an EMBL/GenBank/DDBJ whole genome shotgun (WGS) entry which is preliminary data.</text>
</comment>
<dbReference type="OMA" id="RIAYENT"/>